<evidence type="ECO:0000313" key="2">
    <source>
        <dbReference type="EMBL" id="EBW3456953.1"/>
    </source>
</evidence>
<gene>
    <name evidence="2" type="ORF">DPE74_18835</name>
</gene>
<dbReference type="SMART" id="SM00974">
    <property type="entry name" value="T5orf172"/>
    <property type="match status" value="1"/>
</dbReference>
<comment type="caution">
    <text evidence="2">The sequence shown here is derived from an EMBL/GenBank/DDBJ whole genome shotgun (WGS) entry which is preliminary data.</text>
</comment>
<sequence>MTYPQSEYQVVTKLSVPAEYKSSGFVYVMENENMPGIYKIGMTTNSPEARAKELSSATGVPSPFSVLAAFHSQNPRVDEKLVHQVFSDHRVSDSREFFSFPTWADINGALSEIEIMVGPERNADAAVIAMNETFISFSNEPEIDLAEELCEQGIGGVVGNMSAVKNFLYRAGIDYVKGLISQHNASLAFLPGGEVVLVKSIEAQLFEKGEKE</sequence>
<dbReference type="EMBL" id="AAHIBZ010000023">
    <property type="protein sequence ID" value="EBW3456953.1"/>
    <property type="molecule type" value="Genomic_DNA"/>
</dbReference>
<name>A0A5X0WD29_SALMO</name>
<dbReference type="Pfam" id="PF10544">
    <property type="entry name" value="T5orf172"/>
    <property type="match status" value="1"/>
</dbReference>
<organism evidence="2">
    <name type="scientific">Salmonella montevideo</name>
    <dbReference type="NCBI Taxonomy" id="115981"/>
    <lineage>
        <taxon>Bacteria</taxon>
        <taxon>Pseudomonadati</taxon>
        <taxon>Pseudomonadota</taxon>
        <taxon>Gammaproteobacteria</taxon>
        <taxon>Enterobacterales</taxon>
        <taxon>Enterobacteriaceae</taxon>
        <taxon>Salmonella</taxon>
    </lineage>
</organism>
<accession>A0A5X0WD29</accession>
<protein>
    <submittedName>
        <fullName evidence="2">GIY-YIG nuclease family protein</fullName>
    </submittedName>
</protein>
<dbReference type="InterPro" id="IPR018306">
    <property type="entry name" value="Phage_T5_Orf172_DNA-bd"/>
</dbReference>
<evidence type="ECO:0000259" key="1">
    <source>
        <dbReference type="SMART" id="SM00974"/>
    </source>
</evidence>
<reference evidence="2" key="1">
    <citation type="submission" date="2018-06" db="EMBL/GenBank/DDBJ databases">
        <authorList>
            <person name="Ashton P.M."/>
            <person name="Dallman T."/>
            <person name="Nair S."/>
            <person name="De Pinna E."/>
            <person name="Peters T."/>
            <person name="Grant K."/>
        </authorList>
    </citation>
    <scope>NUCLEOTIDE SEQUENCE</scope>
    <source>
        <strain evidence="2">401701</strain>
    </source>
</reference>
<feature type="domain" description="Bacteriophage T5 Orf172 DNA-binding" evidence="1">
    <location>
        <begin position="32"/>
        <end position="113"/>
    </location>
</feature>
<dbReference type="AlphaFoldDB" id="A0A5X0WD29"/>
<proteinExistence type="predicted"/>